<dbReference type="GO" id="GO:0020037">
    <property type="term" value="F:heme binding"/>
    <property type="evidence" value="ECO:0007669"/>
    <property type="project" value="InterPro"/>
</dbReference>
<dbReference type="InterPro" id="IPR050121">
    <property type="entry name" value="Cytochrome_P450_monoxygenase"/>
</dbReference>
<evidence type="ECO:0000256" key="7">
    <source>
        <dbReference type="ARBA" id="ARBA00022723"/>
    </source>
</evidence>
<evidence type="ECO:0000256" key="8">
    <source>
        <dbReference type="ARBA" id="ARBA00022989"/>
    </source>
</evidence>
<dbReference type="AlphaFoldDB" id="A0AAD7BBJ8"/>
<evidence type="ECO:0000256" key="1">
    <source>
        <dbReference type="ARBA" id="ARBA00001971"/>
    </source>
</evidence>
<dbReference type="Pfam" id="PF00067">
    <property type="entry name" value="p450"/>
    <property type="match status" value="1"/>
</dbReference>
<dbReference type="PRINTS" id="PR00385">
    <property type="entry name" value="P450"/>
</dbReference>
<dbReference type="Gene3D" id="1.10.630.10">
    <property type="entry name" value="Cytochrome P450"/>
    <property type="match status" value="1"/>
</dbReference>
<sequence length="534" mass="60664">MLLRLCLLILCTPVCYVLIHIARFLSRELFSPLRYMCGPPNASLFFGNFREMLNDLEWATRWRAQFGHTFRIRGVFSISEVYTTDVKALSHILNDNTTYRRSPVTRDVQQRLLGNGVLYAEKEDHKRQRRVMNQAFGAAQIRLLTDVFAKKATQLREIWATRLNENGGRIDVTDDLRRMTLDVIGQAGFHYAFDALNEKRSELNDAFTSLLHSPGSEGFMAVRLVQSTMPILKLLPLPGSKLVLRTRAIMDSIGAQIVSTTKAALMERAQTDKVLHERRDLLAVLLKSNLSTDLRDYQRMSDEEVIAQIPTFLLAGHETTSSAVTWALHELSQNPDVQQQLREELFTLGTEEPTMDELNSLRLLERIVRETLRLHAPVVFLTRMAMQDNILPLSRPYIDRDGKEHYNLPIAKGQMMHIPILAVNTDKKIWGDDALEFKPQRWDALPEAVNGIPGVWANLLTFFAGPHACIGFRFSLVEIKVLLFTLLRAFEFDPAVSAAGIVPKVTGLIQNPVLRVSDKSSSTFPLILKPYSRE</sequence>
<dbReference type="GO" id="GO:0005506">
    <property type="term" value="F:iron ion binding"/>
    <property type="evidence" value="ECO:0007669"/>
    <property type="project" value="InterPro"/>
</dbReference>
<evidence type="ECO:0000256" key="3">
    <source>
        <dbReference type="ARBA" id="ARBA00004721"/>
    </source>
</evidence>
<comment type="subcellular location">
    <subcellularLocation>
        <location evidence="2">Membrane</location>
    </subcellularLocation>
</comment>
<gene>
    <name evidence="14" type="ORF">FB45DRAFT_934307</name>
</gene>
<evidence type="ECO:0000256" key="11">
    <source>
        <dbReference type="ARBA" id="ARBA00023033"/>
    </source>
</evidence>
<reference evidence="14" key="1">
    <citation type="submission" date="2023-03" db="EMBL/GenBank/DDBJ databases">
        <title>Massive genome expansion in bonnet fungi (Mycena s.s.) driven by repeated elements and novel gene families across ecological guilds.</title>
        <authorList>
            <consortium name="Lawrence Berkeley National Laboratory"/>
            <person name="Harder C.B."/>
            <person name="Miyauchi S."/>
            <person name="Viragh M."/>
            <person name="Kuo A."/>
            <person name="Thoen E."/>
            <person name="Andreopoulos B."/>
            <person name="Lu D."/>
            <person name="Skrede I."/>
            <person name="Drula E."/>
            <person name="Henrissat B."/>
            <person name="Morin E."/>
            <person name="Kohler A."/>
            <person name="Barry K."/>
            <person name="LaButti K."/>
            <person name="Morin E."/>
            <person name="Salamov A."/>
            <person name="Lipzen A."/>
            <person name="Mereny Z."/>
            <person name="Hegedus B."/>
            <person name="Baldrian P."/>
            <person name="Stursova M."/>
            <person name="Weitz H."/>
            <person name="Taylor A."/>
            <person name="Grigoriev I.V."/>
            <person name="Nagy L.G."/>
            <person name="Martin F."/>
            <person name="Kauserud H."/>
        </authorList>
    </citation>
    <scope>NUCLEOTIDE SEQUENCE</scope>
    <source>
        <strain evidence="14">9284</strain>
    </source>
</reference>
<dbReference type="InterPro" id="IPR036396">
    <property type="entry name" value="Cyt_P450_sf"/>
</dbReference>
<organism evidence="14 15">
    <name type="scientific">Roridomyces roridus</name>
    <dbReference type="NCBI Taxonomy" id="1738132"/>
    <lineage>
        <taxon>Eukaryota</taxon>
        <taxon>Fungi</taxon>
        <taxon>Dikarya</taxon>
        <taxon>Basidiomycota</taxon>
        <taxon>Agaricomycotina</taxon>
        <taxon>Agaricomycetes</taxon>
        <taxon>Agaricomycetidae</taxon>
        <taxon>Agaricales</taxon>
        <taxon>Marasmiineae</taxon>
        <taxon>Mycenaceae</taxon>
        <taxon>Roridomyces</taxon>
    </lineage>
</organism>
<comment type="similarity">
    <text evidence="4">Belongs to the cytochrome P450 family.</text>
</comment>
<evidence type="ECO:0000256" key="10">
    <source>
        <dbReference type="ARBA" id="ARBA00023004"/>
    </source>
</evidence>
<protein>
    <submittedName>
        <fullName evidence="14">Cytochrome P450</fullName>
    </submittedName>
</protein>
<dbReference type="InterPro" id="IPR001128">
    <property type="entry name" value="Cyt_P450"/>
</dbReference>
<dbReference type="Proteomes" id="UP001221142">
    <property type="component" value="Unassembled WGS sequence"/>
</dbReference>
<evidence type="ECO:0000313" key="15">
    <source>
        <dbReference type="Proteomes" id="UP001221142"/>
    </source>
</evidence>
<comment type="caution">
    <text evidence="14">The sequence shown here is derived from an EMBL/GenBank/DDBJ whole genome shotgun (WGS) entry which is preliminary data.</text>
</comment>
<keyword evidence="9" id="KW-0560">Oxidoreductase</keyword>
<evidence type="ECO:0000256" key="5">
    <source>
        <dbReference type="ARBA" id="ARBA00022617"/>
    </source>
</evidence>
<comment type="cofactor">
    <cofactor evidence="1 13">
        <name>heme</name>
        <dbReference type="ChEBI" id="CHEBI:30413"/>
    </cofactor>
</comment>
<feature type="binding site" description="axial binding residue" evidence="13">
    <location>
        <position position="469"/>
    </location>
    <ligand>
        <name>heme</name>
        <dbReference type="ChEBI" id="CHEBI:30413"/>
    </ligand>
    <ligandPart>
        <name>Fe</name>
        <dbReference type="ChEBI" id="CHEBI:18248"/>
    </ligandPart>
</feature>
<keyword evidence="15" id="KW-1185">Reference proteome</keyword>
<dbReference type="EMBL" id="JARKIF010000022">
    <property type="protein sequence ID" value="KAJ7616471.1"/>
    <property type="molecule type" value="Genomic_DNA"/>
</dbReference>
<keyword evidence="10 13" id="KW-0408">Iron</keyword>
<dbReference type="GO" id="GO:0016705">
    <property type="term" value="F:oxidoreductase activity, acting on paired donors, with incorporation or reduction of molecular oxygen"/>
    <property type="evidence" value="ECO:0007669"/>
    <property type="project" value="InterPro"/>
</dbReference>
<evidence type="ECO:0000256" key="9">
    <source>
        <dbReference type="ARBA" id="ARBA00023002"/>
    </source>
</evidence>
<evidence type="ECO:0000256" key="13">
    <source>
        <dbReference type="PIRSR" id="PIRSR602403-1"/>
    </source>
</evidence>
<keyword evidence="8" id="KW-1133">Transmembrane helix</keyword>
<name>A0AAD7BBJ8_9AGAR</name>
<evidence type="ECO:0000256" key="12">
    <source>
        <dbReference type="ARBA" id="ARBA00023136"/>
    </source>
</evidence>
<evidence type="ECO:0000256" key="4">
    <source>
        <dbReference type="ARBA" id="ARBA00010617"/>
    </source>
</evidence>
<accession>A0AAD7BBJ8</accession>
<evidence type="ECO:0000256" key="2">
    <source>
        <dbReference type="ARBA" id="ARBA00004370"/>
    </source>
</evidence>
<dbReference type="PRINTS" id="PR00465">
    <property type="entry name" value="EP450IV"/>
</dbReference>
<keyword evidence="11" id="KW-0503">Monooxygenase</keyword>
<dbReference type="SUPFAM" id="SSF48264">
    <property type="entry name" value="Cytochrome P450"/>
    <property type="match status" value="1"/>
</dbReference>
<dbReference type="InterPro" id="IPR002403">
    <property type="entry name" value="Cyt_P450_E_grp-IV"/>
</dbReference>
<keyword evidence="5 13" id="KW-0349">Heme</keyword>
<dbReference type="PANTHER" id="PTHR24305">
    <property type="entry name" value="CYTOCHROME P450"/>
    <property type="match status" value="1"/>
</dbReference>
<keyword evidence="7 13" id="KW-0479">Metal-binding</keyword>
<keyword evidence="12" id="KW-0472">Membrane</keyword>
<evidence type="ECO:0000256" key="6">
    <source>
        <dbReference type="ARBA" id="ARBA00022692"/>
    </source>
</evidence>
<comment type="pathway">
    <text evidence="3">Secondary metabolite biosynthesis; terpenoid biosynthesis.</text>
</comment>
<evidence type="ECO:0000313" key="14">
    <source>
        <dbReference type="EMBL" id="KAJ7616471.1"/>
    </source>
</evidence>
<dbReference type="GO" id="GO:0016020">
    <property type="term" value="C:membrane"/>
    <property type="evidence" value="ECO:0007669"/>
    <property type="project" value="UniProtKB-SubCell"/>
</dbReference>
<keyword evidence="6" id="KW-0812">Transmembrane</keyword>
<dbReference type="GO" id="GO:0004497">
    <property type="term" value="F:monooxygenase activity"/>
    <property type="evidence" value="ECO:0007669"/>
    <property type="project" value="UniProtKB-KW"/>
</dbReference>
<dbReference type="CDD" id="cd11069">
    <property type="entry name" value="CYP_FUM15-like"/>
    <property type="match status" value="1"/>
</dbReference>
<proteinExistence type="inferred from homology"/>
<dbReference type="PANTHER" id="PTHR24305:SF166">
    <property type="entry name" value="CYTOCHROME P450 12A4, MITOCHONDRIAL-RELATED"/>
    <property type="match status" value="1"/>
</dbReference>